<proteinExistence type="inferred from homology"/>
<dbReference type="Gene3D" id="3.40.50.10420">
    <property type="entry name" value="NagB/RpiA/CoA transferase-like"/>
    <property type="match status" value="1"/>
</dbReference>
<dbReference type="GO" id="GO:0009396">
    <property type="term" value="P:folic acid-containing compound biosynthetic process"/>
    <property type="evidence" value="ECO:0007669"/>
    <property type="project" value="TreeGrafter"/>
</dbReference>
<dbReference type="PANTHER" id="PTHR23407:SF1">
    <property type="entry name" value="5-FORMYLTETRAHYDROFOLATE CYCLO-LIGASE"/>
    <property type="match status" value="1"/>
</dbReference>
<keyword evidence="2 4" id="KW-0547">Nucleotide-binding</keyword>
<evidence type="ECO:0000313" key="8">
    <source>
        <dbReference type="Proteomes" id="UP000245590"/>
    </source>
</evidence>
<dbReference type="PIRSF" id="PIRSF006806">
    <property type="entry name" value="FTHF_cligase"/>
    <property type="match status" value="1"/>
</dbReference>
<reference evidence="7 8" key="1">
    <citation type="submission" date="2018-05" db="EMBL/GenBank/DDBJ databases">
        <title>Brachybacterium sp. M1HQ-2T, whole genome shotgun sequence.</title>
        <authorList>
            <person name="Tuo L."/>
        </authorList>
    </citation>
    <scope>NUCLEOTIDE SEQUENCE [LARGE SCALE GENOMIC DNA]</scope>
    <source>
        <strain evidence="7 8">M1HQ-2</strain>
    </source>
</reference>
<name>A0A2U2RM51_9MICO</name>
<dbReference type="SUPFAM" id="SSF100950">
    <property type="entry name" value="NagB/RpiA/CoA transferase-like"/>
    <property type="match status" value="1"/>
</dbReference>
<comment type="caution">
    <text evidence="7">The sequence shown here is derived from an EMBL/GenBank/DDBJ whole genome shotgun (WGS) entry which is preliminary data.</text>
</comment>
<dbReference type="InterPro" id="IPR002698">
    <property type="entry name" value="FTHF_cligase"/>
</dbReference>
<dbReference type="EC" id="6.3.3.2" evidence="5"/>
<accession>A0A2U2RM51</accession>
<keyword evidence="5" id="KW-0460">Magnesium</keyword>
<dbReference type="OrthoDB" id="3242798at2"/>
<evidence type="ECO:0000256" key="6">
    <source>
        <dbReference type="SAM" id="MobiDB-lite"/>
    </source>
</evidence>
<evidence type="ECO:0000256" key="4">
    <source>
        <dbReference type="PIRSR" id="PIRSR006806-1"/>
    </source>
</evidence>
<feature type="binding site" evidence="4">
    <location>
        <begin position="24"/>
        <end position="28"/>
    </location>
    <ligand>
        <name>ATP</name>
        <dbReference type="ChEBI" id="CHEBI:30616"/>
    </ligand>
</feature>
<keyword evidence="7" id="KW-0436">Ligase</keyword>
<keyword evidence="5" id="KW-0479">Metal-binding</keyword>
<evidence type="ECO:0000256" key="3">
    <source>
        <dbReference type="ARBA" id="ARBA00022840"/>
    </source>
</evidence>
<evidence type="ECO:0000256" key="2">
    <source>
        <dbReference type="ARBA" id="ARBA00022741"/>
    </source>
</evidence>
<dbReference type="Proteomes" id="UP000245590">
    <property type="component" value="Unassembled WGS sequence"/>
</dbReference>
<dbReference type="AlphaFoldDB" id="A0A2U2RM51"/>
<dbReference type="GO" id="GO:0046872">
    <property type="term" value="F:metal ion binding"/>
    <property type="evidence" value="ECO:0007669"/>
    <property type="project" value="UniProtKB-KW"/>
</dbReference>
<evidence type="ECO:0000256" key="5">
    <source>
        <dbReference type="RuleBase" id="RU361279"/>
    </source>
</evidence>
<evidence type="ECO:0000313" key="7">
    <source>
        <dbReference type="EMBL" id="PWH06952.1"/>
    </source>
</evidence>
<feature type="region of interest" description="Disordered" evidence="6">
    <location>
        <begin position="1"/>
        <end position="21"/>
    </location>
</feature>
<dbReference type="InterPro" id="IPR037171">
    <property type="entry name" value="NagB/RpiA_transferase-like"/>
</dbReference>
<keyword evidence="3 4" id="KW-0067">ATP-binding</keyword>
<dbReference type="GO" id="GO:0005524">
    <property type="term" value="F:ATP binding"/>
    <property type="evidence" value="ECO:0007669"/>
    <property type="project" value="UniProtKB-KW"/>
</dbReference>
<dbReference type="PANTHER" id="PTHR23407">
    <property type="entry name" value="ATPASE INHIBITOR/5-FORMYLTETRAHYDROFOLATE CYCLO-LIGASE"/>
    <property type="match status" value="1"/>
</dbReference>
<keyword evidence="8" id="KW-1185">Reference proteome</keyword>
<dbReference type="RefSeq" id="WP_109275549.1">
    <property type="nucleotide sequence ID" value="NZ_QFKX01000002.1"/>
</dbReference>
<organism evidence="7 8">
    <name type="scientific">Brachybacterium endophyticum</name>
    <dbReference type="NCBI Taxonomy" id="2182385"/>
    <lineage>
        <taxon>Bacteria</taxon>
        <taxon>Bacillati</taxon>
        <taxon>Actinomycetota</taxon>
        <taxon>Actinomycetes</taxon>
        <taxon>Micrococcales</taxon>
        <taxon>Dermabacteraceae</taxon>
        <taxon>Brachybacterium</taxon>
    </lineage>
</organism>
<feature type="binding site" evidence="4">
    <location>
        <begin position="169"/>
        <end position="177"/>
    </location>
    <ligand>
        <name>ATP</name>
        <dbReference type="ChEBI" id="CHEBI:30616"/>
    </ligand>
</feature>
<dbReference type="Pfam" id="PF01812">
    <property type="entry name" value="5-FTHF_cyc-lig"/>
    <property type="match status" value="1"/>
</dbReference>
<comment type="catalytic activity">
    <reaction evidence="5">
        <text>(6S)-5-formyl-5,6,7,8-tetrahydrofolate + ATP = (6R)-5,10-methenyltetrahydrofolate + ADP + phosphate</text>
        <dbReference type="Rhea" id="RHEA:10488"/>
        <dbReference type="ChEBI" id="CHEBI:30616"/>
        <dbReference type="ChEBI" id="CHEBI:43474"/>
        <dbReference type="ChEBI" id="CHEBI:57455"/>
        <dbReference type="ChEBI" id="CHEBI:57457"/>
        <dbReference type="ChEBI" id="CHEBI:456216"/>
        <dbReference type="EC" id="6.3.3.2"/>
    </reaction>
</comment>
<feature type="binding site" evidence="4">
    <location>
        <position position="77"/>
    </location>
    <ligand>
        <name>substrate</name>
    </ligand>
</feature>
<dbReference type="GO" id="GO:0030272">
    <property type="term" value="F:5-formyltetrahydrofolate cyclo-ligase activity"/>
    <property type="evidence" value="ECO:0007669"/>
    <property type="project" value="UniProtKB-EC"/>
</dbReference>
<dbReference type="GO" id="GO:0035999">
    <property type="term" value="P:tetrahydrofolate interconversion"/>
    <property type="evidence" value="ECO:0007669"/>
    <property type="project" value="TreeGrafter"/>
</dbReference>
<protein>
    <recommendedName>
        <fullName evidence="5">5-formyltetrahydrofolate cyclo-ligase</fullName>
        <ecNumber evidence="5">6.3.3.2</ecNumber>
    </recommendedName>
</protein>
<comment type="cofactor">
    <cofactor evidence="5">
        <name>Mg(2+)</name>
        <dbReference type="ChEBI" id="CHEBI:18420"/>
    </cofactor>
</comment>
<evidence type="ECO:0000256" key="1">
    <source>
        <dbReference type="ARBA" id="ARBA00010638"/>
    </source>
</evidence>
<dbReference type="EMBL" id="QFKX01000002">
    <property type="protein sequence ID" value="PWH06952.1"/>
    <property type="molecule type" value="Genomic_DNA"/>
</dbReference>
<sequence>MDDISRSGEQQEATAVAGEAARRKRALRTSLRAERAATSHRAVDEDALLAAHADAVMDLLDGIPRPTVAAFDPTATEPDVRRLVRALLDRGSRVLLPVQSGDGGLAGGHGPTEHASVDWATWDGRAPLVAASVRGFGAEPTSERLGADALAQVDLVLAPALAVDLSGTRLGHGGGYYDRALAHSRGSTVVAVVHPWEVLAARALPREAHDRPAHVALTTQGLLRLG</sequence>
<dbReference type="NCBIfam" id="TIGR02727">
    <property type="entry name" value="MTHFS_bact"/>
    <property type="match status" value="1"/>
</dbReference>
<dbReference type="InterPro" id="IPR024185">
    <property type="entry name" value="FTHF_cligase-like_sf"/>
</dbReference>
<comment type="similarity">
    <text evidence="1 5">Belongs to the 5-formyltetrahydrofolate cyclo-ligase family.</text>
</comment>
<gene>
    <name evidence="7" type="ORF">DEO23_08650</name>
</gene>